<evidence type="ECO:0000256" key="3">
    <source>
        <dbReference type="ARBA" id="ARBA00022927"/>
    </source>
</evidence>
<accession>A0AAV5RCT4</accession>
<dbReference type="SUPFAM" id="SSF55724">
    <property type="entry name" value="Mog1p/PsbP-like"/>
    <property type="match status" value="1"/>
</dbReference>
<dbReference type="GO" id="GO:0005085">
    <property type="term" value="F:guanyl-nucleotide exchange factor activity"/>
    <property type="evidence" value="ECO:0007669"/>
    <property type="project" value="TreeGrafter"/>
</dbReference>
<dbReference type="GO" id="GO:0031267">
    <property type="term" value="F:small GTPase binding"/>
    <property type="evidence" value="ECO:0007669"/>
    <property type="project" value="TreeGrafter"/>
</dbReference>
<dbReference type="Proteomes" id="UP001362899">
    <property type="component" value="Unassembled WGS sequence"/>
</dbReference>
<dbReference type="AlphaFoldDB" id="A0AAV5RCT4"/>
<keyword evidence="2" id="KW-0813">Transport</keyword>
<comment type="similarity">
    <text evidence="1">Belongs to the MOG1 family.</text>
</comment>
<gene>
    <name evidence="4" type="ORF">DASB73_000830</name>
</gene>
<dbReference type="EMBL" id="BTGC01000001">
    <property type="protein sequence ID" value="GMM49125.1"/>
    <property type="molecule type" value="Genomic_DNA"/>
</dbReference>
<dbReference type="GO" id="GO:0005634">
    <property type="term" value="C:nucleus"/>
    <property type="evidence" value="ECO:0007669"/>
    <property type="project" value="TreeGrafter"/>
</dbReference>
<proteinExistence type="inferred from homology"/>
<dbReference type="PANTHER" id="PTHR15837">
    <property type="entry name" value="RAN GUANINE NUCLEOTIDE RELEASE FACTOR"/>
    <property type="match status" value="1"/>
</dbReference>
<organism evidence="4 5">
    <name type="scientific">Starmerella bacillaris</name>
    <name type="common">Yeast</name>
    <name type="synonym">Candida zemplinina</name>
    <dbReference type="NCBI Taxonomy" id="1247836"/>
    <lineage>
        <taxon>Eukaryota</taxon>
        <taxon>Fungi</taxon>
        <taxon>Dikarya</taxon>
        <taxon>Ascomycota</taxon>
        <taxon>Saccharomycotina</taxon>
        <taxon>Dipodascomycetes</taxon>
        <taxon>Dipodascales</taxon>
        <taxon>Trichomonascaceae</taxon>
        <taxon>Starmerella</taxon>
    </lineage>
</organism>
<dbReference type="GO" id="GO:0006606">
    <property type="term" value="P:protein import into nucleus"/>
    <property type="evidence" value="ECO:0007669"/>
    <property type="project" value="TreeGrafter"/>
</dbReference>
<reference evidence="4 5" key="1">
    <citation type="journal article" date="2023" name="Elife">
        <title>Identification of key yeast species and microbe-microbe interactions impacting larval growth of Drosophila in the wild.</title>
        <authorList>
            <person name="Mure A."/>
            <person name="Sugiura Y."/>
            <person name="Maeda R."/>
            <person name="Honda K."/>
            <person name="Sakurai N."/>
            <person name="Takahashi Y."/>
            <person name="Watada M."/>
            <person name="Katoh T."/>
            <person name="Gotoh A."/>
            <person name="Gotoh Y."/>
            <person name="Taniguchi I."/>
            <person name="Nakamura K."/>
            <person name="Hayashi T."/>
            <person name="Katayama T."/>
            <person name="Uemura T."/>
            <person name="Hattori Y."/>
        </authorList>
    </citation>
    <scope>NUCLEOTIDE SEQUENCE [LARGE SCALE GENOMIC DNA]</scope>
    <source>
        <strain evidence="4 5">SB-73</strain>
    </source>
</reference>
<dbReference type="InterPro" id="IPR016123">
    <property type="entry name" value="Mog1/PsbP_a/b/a-sand"/>
</dbReference>
<evidence type="ECO:0000256" key="2">
    <source>
        <dbReference type="ARBA" id="ARBA00022448"/>
    </source>
</evidence>
<keyword evidence="3" id="KW-0653">Protein transport</keyword>
<name>A0AAV5RCT4_STABA</name>
<evidence type="ECO:0000256" key="1">
    <source>
        <dbReference type="ARBA" id="ARBA00010307"/>
    </source>
</evidence>
<dbReference type="InterPro" id="IPR007681">
    <property type="entry name" value="Mog1"/>
</dbReference>
<dbReference type="Gene3D" id="3.40.1000.10">
    <property type="entry name" value="Mog1/PsbP, alpha/beta/alpha sandwich"/>
    <property type="match status" value="1"/>
</dbReference>
<protein>
    <submittedName>
        <fullName evidence="4">Ran GTPase-binding protein</fullName>
    </submittedName>
</protein>
<evidence type="ECO:0000313" key="4">
    <source>
        <dbReference type="EMBL" id="GMM49125.1"/>
    </source>
</evidence>
<comment type="caution">
    <text evidence="4">The sequence shown here is derived from an EMBL/GenBank/DDBJ whole genome shotgun (WGS) entry which is preliminary data.</text>
</comment>
<dbReference type="PANTHER" id="PTHR15837:SF0">
    <property type="entry name" value="RAN GUANINE NUCLEOTIDE RELEASE FACTOR"/>
    <property type="match status" value="1"/>
</dbReference>
<keyword evidence="5" id="KW-1185">Reference proteome</keyword>
<sequence length="165" mass="18361">MKLFGGAITADIPQTLLDASDLREVPDHQEVFVGTTNSQNASLIVELLEPIDKPTILECLTAHVEELHSVSNTDGAELRTSVESEHCILNQHETQIRLDLLTKGNKTTNIIFALFKLQKFHTDVLITCTLEEKVGDTIGIDSQFKVVRDIVSTFKVHDPSLFVNH</sequence>
<dbReference type="Pfam" id="PF04603">
    <property type="entry name" value="Mog1"/>
    <property type="match status" value="1"/>
</dbReference>
<evidence type="ECO:0000313" key="5">
    <source>
        <dbReference type="Proteomes" id="UP001362899"/>
    </source>
</evidence>